<evidence type="ECO:0000313" key="1">
    <source>
        <dbReference type="EMBL" id="JAH33728.1"/>
    </source>
</evidence>
<reference evidence="1" key="2">
    <citation type="journal article" date="2015" name="Fish Shellfish Immunol.">
        <title>Early steps in the European eel (Anguilla anguilla)-Vibrio vulnificus interaction in the gills: Role of the RtxA13 toxin.</title>
        <authorList>
            <person name="Callol A."/>
            <person name="Pajuelo D."/>
            <person name="Ebbesson L."/>
            <person name="Teles M."/>
            <person name="MacKenzie S."/>
            <person name="Amaro C."/>
        </authorList>
    </citation>
    <scope>NUCLEOTIDE SEQUENCE</scope>
</reference>
<reference evidence="1" key="1">
    <citation type="submission" date="2014-11" db="EMBL/GenBank/DDBJ databases">
        <authorList>
            <person name="Amaro Gonzalez C."/>
        </authorList>
    </citation>
    <scope>NUCLEOTIDE SEQUENCE</scope>
</reference>
<proteinExistence type="predicted"/>
<sequence>MGLESSHSDDTQNTLRTGLKKGWIYSKIYECYL</sequence>
<protein>
    <submittedName>
        <fullName evidence="1">Uncharacterized protein</fullName>
    </submittedName>
</protein>
<dbReference type="EMBL" id="GBXM01074849">
    <property type="protein sequence ID" value="JAH33728.1"/>
    <property type="molecule type" value="Transcribed_RNA"/>
</dbReference>
<dbReference type="AlphaFoldDB" id="A0A0E9RZQ9"/>
<accession>A0A0E9RZQ9</accession>
<organism evidence="1">
    <name type="scientific">Anguilla anguilla</name>
    <name type="common">European freshwater eel</name>
    <name type="synonym">Muraena anguilla</name>
    <dbReference type="NCBI Taxonomy" id="7936"/>
    <lineage>
        <taxon>Eukaryota</taxon>
        <taxon>Metazoa</taxon>
        <taxon>Chordata</taxon>
        <taxon>Craniata</taxon>
        <taxon>Vertebrata</taxon>
        <taxon>Euteleostomi</taxon>
        <taxon>Actinopterygii</taxon>
        <taxon>Neopterygii</taxon>
        <taxon>Teleostei</taxon>
        <taxon>Anguilliformes</taxon>
        <taxon>Anguillidae</taxon>
        <taxon>Anguilla</taxon>
    </lineage>
</organism>
<name>A0A0E9RZQ9_ANGAN</name>